<name>A0A9D4UZA5_ADICA</name>
<sequence length="78" mass="8835">MWKLQEEAREEEGRRKGKGSRDVLSLSLFICEKAGEEEGRRKSKGSKDVVSLSLFICVQSREITIISRGNMSQNDDMA</sequence>
<dbReference type="AlphaFoldDB" id="A0A9D4UZA5"/>
<dbReference type="EMBL" id="JABFUD020000008">
    <property type="protein sequence ID" value="KAI5076457.1"/>
    <property type="molecule type" value="Genomic_DNA"/>
</dbReference>
<keyword evidence="3" id="KW-1185">Reference proteome</keyword>
<protein>
    <submittedName>
        <fullName evidence="2">Uncharacterized protein</fullName>
    </submittedName>
</protein>
<reference evidence="2" key="1">
    <citation type="submission" date="2021-01" db="EMBL/GenBank/DDBJ databases">
        <title>Adiantum capillus-veneris genome.</title>
        <authorList>
            <person name="Fang Y."/>
            <person name="Liao Q."/>
        </authorList>
    </citation>
    <scope>NUCLEOTIDE SEQUENCE</scope>
    <source>
        <strain evidence="2">H3</strain>
        <tissue evidence="2">Leaf</tissue>
    </source>
</reference>
<feature type="compositionally biased region" description="Basic and acidic residues" evidence="1">
    <location>
        <begin position="1"/>
        <end position="14"/>
    </location>
</feature>
<proteinExistence type="predicted"/>
<accession>A0A9D4UZA5</accession>
<dbReference type="Proteomes" id="UP000886520">
    <property type="component" value="Chromosome 8"/>
</dbReference>
<feature type="region of interest" description="Disordered" evidence="1">
    <location>
        <begin position="1"/>
        <end position="21"/>
    </location>
</feature>
<evidence type="ECO:0000313" key="2">
    <source>
        <dbReference type="EMBL" id="KAI5076457.1"/>
    </source>
</evidence>
<evidence type="ECO:0000256" key="1">
    <source>
        <dbReference type="SAM" id="MobiDB-lite"/>
    </source>
</evidence>
<organism evidence="2 3">
    <name type="scientific">Adiantum capillus-veneris</name>
    <name type="common">Maidenhair fern</name>
    <dbReference type="NCBI Taxonomy" id="13818"/>
    <lineage>
        <taxon>Eukaryota</taxon>
        <taxon>Viridiplantae</taxon>
        <taxon>Streptophyta</taxon>
        <taxon>Embryophyta</taxon>
        <taxon>Tracheophyta</taxon>
        <taxon>Polypodiopsida</taxon>
        <taxon>Polypodiidae</taxon>
        <taxon>Polypodiales</taxon>
        <taxon>Pteridineae</taxon>
        <taxon>Pteridaceae</taxon>
        <taxon>Vittarioideae</taxon>
        <taxon>Adiantum</taxon>
    </lineage>
</organism>
<evidence type="ECO:0000313" key="3">
    <source>
        <dbReference type="Proteomes" id="UP000886520"/>
    </source>
</evidence>
<gene>
    <name evidence="2" type="ORF">GOP47_0008522</name>
</gene>
<comment type="caution">
    <text evidence="2">The sequence shown here is derived from an EMBL/GenBank/DDBJ whole genome shotgun (WGS) entry which is preliminary data.</text>
</comment>